<feature type="non-terminal residue" evidence="13">
    <location>
        <position position="196"/>
    </location>
</feature>
<evidence type="ECO:0000256" key="5">
    <source>
        <dbReference type="ARBA" id="ARBA00023136"/>
    </source>
</evidence>
<name>A0A8J7NLC6_ATRSP</name>
<evidence type="ECO:0000256" key="2">
    <source>
        <dbReference type="ARBA" id="ARBA00022692"/>
    </source>
</evidence>
<gene>
    <name evidence="13" type="primary">Havcr1_0</name>
    <name evidence="13" type="ORF">GTO95_0014795</name>
</gene>
<dbReference type="PANTHER" id="PTHR46608">
    <property type="entry name" value="T-CELL IMMUNOGLOBULIN AND MUCIN DOMAIN-CONTAINING PROTEIN 4"/>
    <property type="match status" value="1"/>
</dbReference>
<reference evidence="13" key="1">
    <citation type="journal article" date="2021" name="Cell">
        <title>Tracing the genetic footprints of vertebrate landing in non-teleost ray-finned fishes.</title>
        <authorList>
            <person name="Bi X."/>
            <person name="Wang K."/>
            <person name="Yang L."/>
            <person name="Pan H."/>
            <person name="Jiang H."/>
            <person name="Wei Q."/>
            <person name="Fang M."/>
            <person name="Yu H."/>
            <person name="Zhu C."/>
            <person name="Cai Y."/>
            <person name="He Y."/>
            <person name="Gan X."/>
            <person name="Zeng H."/>
            <person name="Yu D."/>
            <person name="Zhu Y."/>
            <person name="Jiang H."/>
            <person name="Qiu Q."/>
            <person name="Yang H."/>
            <person name="Zhang Y.E."/>
            <person name="Wang W."/>
            <person name="Zhu M."/>
            <person name="He S."/>
            <person name="Zhang G."/>
        </authorList>
    </citation>
    <scope>NUCLEOTIDE SEQUENCE</scope>
    <source>
        <strain evidence="13">Allg_001</strain>
    </source>
</reference>
<comment type="caution">
    <text evidence="13">The sequence shown here is derived from an EMBL/GenBank/DDBJ whole genome shotgun (WGS) entry which is preliminary data.</text>
</comment>
<evidence type="ECO:0000313" key="14">
    <source>
        <dbReference type="Proteomes" id="UP000736164"/>
    </source>
</evidence>
<feature type="region of interest" description="Disordered" evidence="10">
    <location>
        <begin position="136"/>
        <end position="196"/>
    </location>
</feature>
<dbReference type="SMART" id="SM00409">
    <property type="entry name" value="IG"/>
    <property type="match status" value="1"/>
</dbReference>
<evidence type="ECO:0000256" key="11">
    <source>
        <dbReference type="SAM" id="SignalP"/>
    </source>
</evidence>
<keyword evidence="14" id="KW-1185">Reference proteome</keyword>
<dbReference type="PANTHER" id="PTHR46608:SF3">
    <property type="entry name" value="T-CELL IMMUNOGLOBULIN AND MUCIN DOMAIN-CONTAINING PROTEIN 4"/>
    <property type="match status" value="1"/>
</dbReference>
<feature type="chain" id="PRO_5035221075" evidence="11">
    <location>
        <begin position="24"/>
        <end position="196"/>
    </location>
</feature>
<dbReference type="SUPFAM" id="SSF48726">
    <property type="entry name" value="Immunoglobulin"/>
    <property type="match status" value="1"/>
</dbReference>
<evidence type="ECO:0000256" key="7">
    <source>
        <dbReference type="ARBA" id="ARBA00023180"/>
    </source>
</evidence>
<comment type="similarity">
    <text evidence="9">Belongs to the immunoglobulin superfamily. TIM family.</text>
</comment>
<proteinExistence type="inferred from homology"/>
<keyword evidence="5" id="KW-0472">Membrane</keyword>
<comment type="subcellular location">
    <subcellularLocation>
        <location evidence="1">Membrane</location>
        <topology evidence="1">Single-pass type I membrane protein</topology>
    </subcellularLocation>
</comment>
<dbReference type="InterPro" id="IPR003599">
    <property type="entry name" value="Ig_sub"/>
</dbReference>
<feature type="compositionally biased region" description="Low complexity" evidence="10">
    <location>
        <begin position="148"/>
        <end position="159"/>
    </location>
</feature>
<dbReference type="GO" id="GO:0016020">
    <property type="term" value="C:membrane"/>
    <property type="evidence" value="ECO:0007669"/>
    <property type="project" value="UniProtKB-SubCell"/>
</dbReference>
<dbReference type="InterPro" id="IPR013106">
    <property type="entry name" value="Ig_V-set"/>
</dbReference>
<dbReference type="FunFam" id="2.60.40.10:FF:000774">
    <property type="entry name" value="Hepatitis A virus cellular receptor 1"/>
    <property type="match status" value="1"/>
</dbReference>
<dbReference type="GO" id="GO:0001786">
    <property type="term" value="F:phosphatidylserine binding"/>
    <property type="evidence" value="ECO:0007669"/>
    <property type="project" value="TreeGrafter"/>
</dbReference>
<evidence type="ECO:0000256" key="1">
    <source>
        <dbReference type="ARBA" id="ARBA00004479"/>
    </source>
</evidence>
<accession>A0A8J7NLC6</accession>
<evidence type="ECO:0000256" key="9">
    <source>
        <dbReference type="ARBA" id="ARBA00038203"/>
    </source>
</evidence>
<feature type="domain" description="Ig-like" evidence="12">
    <location>
        <begin position="8"/>
        <end position="128"/>
    </location>
</feature>
<dbReference type="GO" id="GO:0060097">
    <property type="term" value="P:cytoskeletal rearrangement involved in phagocytosis, engulfment"/>
    <property type="evidence" value="ECO:0007669"/>
    <property type="project" value="TreeGrafter"/>
</dbReference>
<keyword evidence="4" id="KW-1133">Transmembrane helix</keyword>
<dbReference type="GO" id="GO:0043277">
    <property type="term" value="P:apoptotic cell clearance"/>
    <property type="evidence" value="ECO:0007669"/>
    <property type="project" value="TreeGrafter"/>
</dbReference>
<feature type="non-terminal residue" evidence="13">
    <location>
        <position position="1"/>
    </location>
</feature>
<sequence length="196" mass="21223">MRLCRILPSCCLVLSLMAGSGVSVVTIIGQNITLPCTYSVRDHKLTTMCWGRGELPLSGCNDMIISTDGQRVDSRLSERYQLLGQLTGGDVSLTILQAQESDSGLYSCRVEIPGWFNDQKHTVNLIVTTAPATTADSLVSSPVPPEPQTTAAATQTPSTEECHLLPNTAAAQHTRRAHTRETHPGLHIHTTVTTRF</sequence>
<dbReference type="Proteomes" id="UP000736164">
    <property type="component" value="Unassembled WGS sequence"/>
</dbReference>
<evidence type="ECO:0000313" key="13">
    <source>
        <dbReference type="EMBL" id="MBN3315350.1"/>
    </source>
</evidence>
<evidence type="ECO:0000256" key="10">
    <source>
        <dbReference type="SAM" id="MobiDB-lite"/>
    </source>
</evidence>
<evidence type="ECO:0000256" key="6">
    <source>
        <dbReference type="ARBA" id="ARBA00023157"/>
    </source>
</evidence>
<dbReference type="Pfam" id="PF07686">
    <property type="entry name" value="V-set"/>
    <property type="match status" value="1"/>
</dbReference>
<protein>
    <submittedName>
        <fullName evidence="13">HAVR1 protein</fullName>
    </submittedName>
</protein>
<dbReference type="AlphaFoldDB" id="A0A8J7NLC6"/>
<keyword evidence="7" id="KW-0325">Glycoprotein</keyword>
<evidence type="ECO:0000256" key="8">
    <source>
        <dbReference type="ARBA" id="ARBA00023319"/>
    </source>
</evidence>
<dbReference type="PROSITE" id="PS50835">
    <property type="entry name" value="IG_LIKE"/>
    <property type="match status" value="1"/>
</dbReference>
<dbReference type="EMBL" id="JAAWVO010020446">
    <property type="protein sequence ID" value="MBN3315350.1"/>
    <property type="molecule type" value="Genomic_DNA"/>
</dbReference>
<keyword evidence="8" id="KW-0393">Immunoglobulin domain</keyword>
<dbReference type="InterPro" id="IPR036179">
    <property type="entry name" value="Ig-like_dom_sf"/>
</dbReference>
<keyword evidence="3 11" id="KW-0732">Signal</keyword>
<keyword evidence="6" id="KW-1015">Disulfide bond</keyword>
<keyword evidence="2" id="KW-0812">Transmembrane</keyword>
<evidence type="ECO:0000256" key="3">
    <source>
        <dbReference type="ARBA" id="ARBA00022729"/>
    </source>
</evidence>
<dbReference type="InterPro" id="IPR007110">
    <property type="entry name" value="Ig-like_dom"/>
</dbReference>
<organism evidence="13 14">
    <name type="scientific">Atractosteus spatula</name>
    <name type="common">Alligator gar</name>
    <name type="synonym">Lepisosteus spatula</name>
    <dbReference type="NCBI Taxonomy" id="7917"/>
    <lineage>
        <taxon>Eukaryota</taxon>
        <taxon>Metazoa</taxon>
        <taxon>Chordata</taxon>
        <taxon>Craniata</taxon>
        <taxon>Vertebrata</taxon>
        <taxon>Euteleostomi</taxon>
        <taxon>Actinopterygii</taxon>
        <taxon>Neopterygii</taxon>
        <taxon>Holostei</taxon>
        <taxon>Semionotiformes</taxon>
        <taxon>Lepisosteidae</taxon>
        <taxon>Atractosteus</taxon>
    </lineage>
</organism>
<evidence type="ECO:0000259" key="12">
    <source>
        <dbReference type="PROSITE" id="PS50835"/>
    </source>
</evidence>
<evidence type="ECO:0000256" key="4">
    <source>
        <dbReference type="ARBA" id="ARBA00022989"/>
    </source>
</evidence>
<feature type="signal peptide" evidence="11">
    <location>
        <begin position="1"/>
        <end position="23"/>
    </location>
</feature>
<dbReference type="Gene3D" id="2.60.40.10">
    <property type="entry name" value="Immunoglobulins"/>
    <property type="match status" value="1"/>
</dbReference>
<dbReference type="InterPro" id="IPR013783">
    <property type="entry name" value="Ig-like_fold"/>
</dbReference>